<evidence type="ECO:0000259" key="1">
    <source>
        <dbReference type="Pfam" id="PF01423"/>
    </source>
</evidence>
<feature type="domain" description="Sm" evidence="1">
    <location>
        <begin position="22"/>
        <end position="74"/>
    </location>
</feature>
<dbReference type="RefSeq" id="XP_067694278.1">
    <property type="nucleotide sequence ID" value="XM_067837414.1"/>
</dbReference>
<evidence type="ECO:0000313" key="2">
    <source>
        <dbReference type="EMBL" id="KAG5482588.1"/>
    </source>
</evidence>
<name>A0A836KYH8_LEIEN</name>
<dbReference type="Pfam" id="PF01423">
    <property type="entry name" value="LSM"/>
    <property type="match status" value="1"/>
</dbReference>
<accession>A0A836KYH8</accession>
<dbReference type="SUPFAM" id="SSF50182">
    <property type="entry name" value="Sm-like ribonucleoproteins"/>
    <property type="match status" value="1"/>
</dbReference>
<dbReference type="InterPro" id="IPR001163">
    <property type="entry name" value="Sm_dom_euk/arc"/>
</dbReference>
<dbReference type="InterPro" id="IPR010920">
    <property type="entry name" value="LSM_dom_sf"/>
</dbReference>
<protein>
    <recommendedName>
        <fullName evidence="1">Sm domain-containing protein</fullName>
    </recommendedName>
</protein>
<comment type="caution">
    <text evidence="2">The sequence shown here is derived from an EMBL/GenBank/DDBJ whole genome shotgun (WGS) entry which is preliminary data.</text>
</comment>
<keyword evidence="3" id="KW-1185">Reference proteome</keyword>
<dbReference type="OrthoDB" id="368909at2759"/>
<gene>
    <name evidence="2" type="ORF">CUR178_05731</name>
</gene>
<dbReference type="EMBL" id="JAFHKP010000016">
    <property type="protein sequence ID" value="KAG5482588.1"/>
    <property type="molecule type" value="Genomic_DNA"/>
</dbReference>
<dbReference type="Proteomes" id="UP000674179">
    <property type="component" value="Chromosome 16"/>
</dbReference>
<dbReference type="KEGG" id="lenr:94172924"/>
<sequence length="110" mass="11635">MMMAANGNGHAAGAGAAEGHPFLGRELRVELTDGRVIVGTLIAYEGSGDLLLQTAVEQRVFKDGEVTVRGLNLLAIPFKYVKGLHRRQPGLRPIVLSSGESGKEAPALMI</sequence>
<proteinExistence type="predicted"/>
<dbReference type="GeneID" id="94172924"/>
<reference evidence="2 3" key="1">
    <citation type="submission" date="2021-02" db="EMBL/GenBank/DDBJ databases">
        <title>Leishmania (Mundinia) enrietti genome sequencing and assembly.</title>
        <authorList>
            <person name="Almutairi H."/>
            <person name="Gatherer D."/>
        </authorList>
    </citation>
    <scope>NUCLEOTIDE SEQUENCE [LARGE SCALE GENOMIC DNA]</scope>
    <source>
        <strain evidence="2">CUR178</strain>
    </source>
</reference>
<dbReference type="Gene3D" id="2.30.30.100">
    <property type="match status" value="1"/>
</dbReference>
<dbReference type="AlphaFoldDB" id="A0A836KYH8"/>
<evidence type="ECO:0000313" key="3">
    <source>
        <dbReference type="Proteomes" id="UP000674179"/>
    </source>
</evidence>
<organism evidence="2 3">
    <name type="scientific">Leishmania enriettii</name>
    <dbReference type="NCBI Taxonomy" id="5663"/>
    <lineage>
        <taxon>Eukaryota</taxon>
        <taxon>Discoba</taxon>
        <taxon>Euglenozoa</taxon>
        <taxon>Kinetoplastea</taxon>
        <taxon>Metakinetoplastina</taxon>
        <taxon>Trypanosomatida</taxon>
        <taxon>Trypanosomatidae</taxon>
        <taxon>Leishmaniinae</taxon>
        <taxon>Leishmania</taxon>
    </lineage>
</organism>